<dbReference type="AlphaFoldDB" id="F4N5M0"/>
<evidence type="ECO:0000256" key="2">
    <source>
        <dbReference type="ARBA" id="ARBA00022638"/>
    </source>
</evidence>
<name>F4N5M0_YEREN</name>
<dbReference type="GO" id="GO:0009253">
    <property type="term" value="P:peptidoglycan catabolic process"/>
    <property type="evidence" value="ECO:0007669"/>
    <property type="project" value="InterPro"/>
</dbReference>
<gene>
    <name evidence="4" type="ORF">YEW_LN49170</name>
</gene>
<proteinExistence type="inferred from homology"/>
<dbReference type="GO" id="GO:0042742">
    <property type="term" value="P:defense response to bacterium"/>
    <property type="evidence" value="ECO:0007669"/>
    <property type="project" value="UniProtKB-KW"/>
</dbReference>
<accession>F4N5M0</accession>
<dbReference type="InterPro" id="IPR002196">
    <property type="entry name" value="Glyco_hydro_24"/>
</dbReference>
<keyword evidence="3 4" id="KW-0326">Glycosidase</keyword>
<sequence length="80" mass="8595">MQQDLAPVQRIVDAAVKIPLSQYQKAALYSFTYNVGQHAFIQSTLLKSSIPATSKALAMSYASGYMLMVSHGKGCKIVAG</sequence>
<dbReference type="InterPro" id="IPR023347">
    <property type="entry name" value="Lysozyme_dom_sf"/>
</dbReference>
<dbReference type="GO" id="GO:0031640">
    <property type="term" value="P:killing of cells of another organism"/>
    <property type="evidence" value="ECO:0007669"/>
    <property type="project" value="UniProtKB-KW"/>
</dbReference>
<evidence type="ECO:0000313" key="4">
    <source>
        <dbReference type="EMBL" id="CBX73378.1"/>
    </source>
</evidence>
<dbReference type="EMBL" id="FR718725">
    <property type="protein sequence ID" value="CBX73378.1"/>
    <property type="molecule type" value="Genomic_DNA"/>
</dbReference>
<keyword evidence="1 3" id="KW-0929">Antimicrobial</keyword>
<comment type="similarity">
    <text evidence="3">Belongs to the glycosyl hydrolase 24 family.</text>
</comment>
<evidence type="ECO:0000256" key="1">
    <source>
        <dbReference type="ARBA" id="ARBA00022529"/>
    </source>
</evidence>
<keyword evidence="2 3" id="KW-0081">Bacteriolytic enzyme</keyword>
<evidence type="ECO:0000256" key="3">
    <source>
        <dbReference type="RuleBase" id="RU003788"/>
    </source>
</evidence>
<dbReference type="EC" id="3.2.1.17" evidence="3"/>
<dbReference type="Gene3D" id="1.10.530.40">
    <property type="match status" value="1"/>
</dbReference>
<dbReference type="InterPro" id="IPR023346">
    <property type="entry name" value="Lysozyme-like_dom_sf"/>
</dbReference>
<protein>
    <recommendedName>
        <fullName evidence="3">Lysozyme</fullName>
        <ecNumber evidence="3">3.2.1.17</ecNumber>
    </recommendedName>
</protein>
<dbReference type="Pfam" id="PF00959">
    <property type="entry name" value="Phage_lysozyme"/>
    <property type="match status" value="1"/>
</dbReference>
<keyword evidence="3 4" id="KW-0378">Hydrolase</keyword>
<reference evidence="4" key="1">
    <citation type="journal article" date="2011" name="BMC Genomics">
        <title>Shotgun sequencing of Yersinia enterocolitica strain W22703 (biotype 2, serotype O:9): genomic evidence for oscillation between invertebrates and mammals.</title>
        <authorList>
            <person name="Fuchs T.M."/>
            <person name="Brandt K."/>
            <person name="Starke M."/>
            <person name="Rattei T."/>
        </authorList>
    </citation>
    <scope>NUCLEOTIDE SEQUENCE</scope>
</reference>
<dbReference type="GO" id="GO:0003796">
    <property type="term" value="F:lysozyme activity"/>
    <property type="evidence" value="ECO:0007669"/>
    <property type="project" value="UniProtKB-EC"/>
</dbReference>
<organism evidence="4">
    <name type="scientific">Yersinia enterocolitica W22703</name>
    <dbReference type="NCBI Taxonomy" id="913028"/>
    <lineage>
        <taxon>Bacteria</taxon>
        <taxon>Pseudomonadati</taxon>
        <taxon>Pseudomonadota</taxon>
        <taxon>Gammaproteobacteria</taxon>
        <taxon>Enterobacterales</taxon>
        <taxon>Yersiniaceae</taxon>
        <taxon>Yersinia</taxon>
    </lineage>
</organism>
<dbReference type="GO" id="GO:0016998">
    <property type="term" value="P:cell wall macromolecule catabolic process"/>
    <property type="evidence" value="ECO:0007669"/>
    <property type="project" value="InterPro"/>
</dbReference>
<comment type="catalytic activity">
    <reaction evidence="3">
        <text>Hydrolysis of (1-&gt;4)-beta-linkages between N-acetylmuramic acid and N-acetyl-D-glucosamine residues in a peptidoglycan and between N-acetyl-D-glucosamine residues in chitodextrins.</text>
        <dbReference type="EC" id="3.2.1.17"/>
    </reaction>
</comment>
<dbReference type="SUPFAM" id="SSF53955">
    <property type="entry name" value="Lysozyme-like"/>
    <property type="match status" value="1"/>
</dbReference>